<dbReference type="EMBL" id="PXOA01000072">
    <property type="protein sequence ID" value="RFU81038.1"/>
    <property type="molecule type" value="Genomic_DNA"/>
</dbReference>
<feature type="domain" description="DUF4246" evidence="2">
    <location>
        <begin position="22"/>
        <end position="89"/>
    </location>
</feature>
<dbReference type="AlphaFoldDB" id="A0A395NY82"/>
<dbReference type="PANTHER" id="PTHR33119:SF1">
    <property type="entry name" value="FE2OG DIOXYGENASE DOMAIN-CONTAINING PROTEIN"/>
    <property type="match status" value="1"/>
</dbReference>
<evidence type="ECO:0000259" key="2">
    <source>
        <dbReference type="Pfam" id="PF21666"/>
    </source>
</evidence>
<evidence type="ECO:0000259" key="1">
    <source>
        <dbReference type="Pfam" id="PF14033"/>
    </source>
</evidence>
<dbReference type="Pfam" id="PF14033">
    <property type="entry name" value="DUF4246"/>
    <property type="match status" value="1"/>
</dbReference>
<dbReference type="OrthoDB" id="415532at2759"/>
<keyword evidence="4" id="KW-1185">Reference proteome</keyword>
<reference evidence="3 4" key="1">
    <citation type="journal article" date="2018" name="PLoS Pathog.">
        <title>Evolution of structural diversity of trichothecenes, a family of toxins produced by plant pathogenic and entomopathogenic fungi.</title>
        <authorList>
            <person name="Proctor R.H."/>
            <person name="McCormick S.P."/>
            <person name="Kim H.S."/>
            <person name="Cardoza R.E."/>
            <person name="Stanley A.M."/>
            <person name="Lindo L."/>
            <person name="Kelly A."/>
            <person name="Brown D.W."/>
            <person name="Lee T."/>
            <person name="Vaughan M.M."/>
            <person name="Alexander N.J."/>
            <person name="Busman M."/>
            <person name="Gutierrez S."/>
        </authorList>
    </citation>
    <scope>NUCLEOTIDE SEQUENCE [LARGE SCALE GENOMIC DNA]</scope>
    <source>
        <strain evidence="3 4">IBT 40837</strain>
    </source>
</reference>
<gene>
    <name evidence="3" type="ORF">TARUN_1131</name>
</gene>
<evidence type="ECO:0000313" key="4">
    <source>
        <dbReference type="Proteomes" id="UP000266272"/>
    </source>
</evidence>
<feature type="domain" description="DUF4246" evidence="1">
    <location>
        <begin position="100"/>
        <end position="684"/>
    </location>
</feature>
<protein>
    <submittedName>
        <fullName evidence="3">Uncharacterized protein</fullName>
    </submittedName>
</protein>
<comment type="caution">
    <text evidence="3">The sequence shown here is derived from an EMBL/GenBank/DDBJ whole genome shotgun (WGS) entry which is preliminary data.</text>
</comment>
<accession>A0A395NY82</accession>
<dbReference type="Proteomes" id="UP000266272">
    <property type="component" value="Unassembled WGS sequence"/>
</dbReference>
<dbReference type="Pfam" id="PF21666">
    <property type="entry name" value="DUF4246_N"/>
    <property type="match status" value="1"/>
</dbReference>
<evidence type="ECO:0000313" key="3">
    <source>
        <dbReference type="EMBL" id="RFU81038.1"/>
    </source>
</evidence>
<dbReference type="STRING" id="490622.A0A395NY82"/>
<organism evidence="3 4">
    <name type="scientific">Trichoderma arundinaceum</name>
    <dbReference type="NCBI Taxonomy" id="490622"/>
    <lineage>
        <taxon>Eukaryota</taxon>
        <taxon>Fungi</taxon>
        <taxon>Dikarya</taxon>
        <taxon>Ascomycota</taxon>
        <taxon>Pezizomycotina</taxon>
        <taxon>Sordariomycetes</taxon>
        <taxon>Hypocreomycetidae</taxon>
        <taxon>Hypocreales</taxon>
        <taxon>Hypocreaceae</taxon>
        <taxon>Trichoderma</taxon>
    </lineage>
</organism>
<proteinExistence type="predicted"/>
<dbReference type="InterPro" id="IPR049192">
    <property type="entry name" value="DUF4246_C"/>
</dbReference>
<dbReference type="PANTHER" id="PTHR33119">
    <property type="entry name" value="IFI3P"/>
    <property type="match status" value="1"/>
</dbReference>
<sequence>MESTSRDSDIKLDNSGHTPLQVPGFGGLPISYELDPKTRFCHGMQEFKQTPAVTARELAMVAVMNTLTDKPEWHDGIFNDNIVANWREEAFATTPLMSDKAWNWCLNELRDKAVYFRENHHVRVLDTGSCICKSDTPASQALAASFRDAPALDKQIFNLVDPSLFPLVYGRSLVLFDGGQVNLQDVFGSYQGANVVPKHFDRRADSQEVQNQIDKGYSEVIGARINRYVSKYEYYNWSANYQWLPCEAEFIEDTGTEVRITSYINNLHPTHKLLYTNIRKLISMAIKPWNDCLVRGQDSWNDCWHQGQRGPIPLRIKTYGIEWENELPGWALAFRIPNPSMIKTYHEAQELLRSTTEEDTIGRSGRRTRAELITDFIAGSNLELPPPDSELWKMAEECLRLPEAGSSRPMEIPEGWSNPDSYPWGIIGAKHRRLLHFKHPEPGTAFSYEDWKSGSCNRAIIDIISDRSEWKDDGDLIHDRPVDPDHEPHKVALQDEFRKQGLQVVVKLESIELTPENPTYSNGSWQLDGLVNEHIVAVAMFSYDILNIRETRISFRQETPIHENMYRYREDRRAGRGSIWHKAAHEVNKIGEIAALAEILGFEERDLLKNIHDTLPFQNIGSVAMPQGRLITFPNTMEYQVEPFQLEDPSLPGHHRFVKLYLVDPHYRVCSTRNVPPQQKHWWEGAASDELVKLGMPREIISEITRATDDWLMDIEETKKYRLEIMKEHRWSDMVRYNRMPHYAFW</sequence>
<name>A0A395NY82_TRIAR</name>
<dbReference type="InterPro" id="IPR049207">
    <property type="entry name" value="DUF4246_N"/>
</dbReference>
<dbReference type="InterPro" id="IPR025340">
    <property type="entry name" value="DUF4246"/>
</dbReference>